<dbReference type="Pfam" id="PF01202">
    <property type="entry name" value="SKI"/>
    <property type="match status" value="1"/>
</dbReference>
<dbReference type="GO" id="GO:0005829">
    <property type="term" value="C:cytosol"/>
    <property type="evidence" value="ECO:0007669"/>
    <property type="project" value="TreeGrafter"/>
</dbReference>
<comment type="pathway">
    <text evidence="1 11">Metabolic intermediate biosynthesis; chorismate biosynthesis; chorismate from D-erythrose 4-phosphate and phosphoenolpyruvate: step 5/7.</text>
</comment>
<dbReference type="InterPro" id="IPR000623">
    <property type="entry name" value="Shikimate_kinase/TSH1"/>
</dbReference>
<dbReference type="InterPro" id="IPR031322">
    <property type="entry name" value="Shikimate/glucono_kinase"/>
</dbReference>
<keyword evidence="4 11" id="KW-0028">Amino-acid biosynthesis</keyword>
<evidence type="ECO:0000313" key="12">
    <source>
        <dbReference type="EMBL" id="MBC1935047.1"/>
    </source>
</evidence>
<comment type="catalytic activity">
    <reaction evidence="10 11">
        <text>shikimate + ATP = 3-phosphoshikimate + ADP + H(+)</text>
        <dbReference type="Rhea" id="RHEA:13121"/>
        <dbReference type="ChEBI" id="CHEBI:15378"/>
        <dbReference type="ChEBI" id="CHEBI:30616"/>
        <dbReference type="ChEBI" id="CHEBI:36208"/>
        <dbReference type="ChEBI" id="CHEBI:145989"/>
        <dbReference type="ChEBI" id="CHEBI:456216"/>
        <dbReference type="EC" id="2.7.1.71"/>
    </reaction>
</comment>
<keyword evidence="11" id="KW-0963">Cytoplasm</keyword>
<evidence type="ECO:0000256" key="1">
    <source>
        <dbReference type="ARBA" id="ARBA00004842"/>
    </source>
</evidence>
<comment type="function">
    <text evidence="11">Catalyzes the specific phosphorylation of the 3-hydroxyl group of shikimic acid using ATP as a cosubstrate.</text>
</comment>
<dbReference type="EC" id="2.7.1.71" evidence="3 11"/>
<keyword evidence="8 11" id="KW-0067">ATP-binding</keyword>
<feature type="binding site" evidence="11">
    <location>
        <begin position="11"/>
        <end position="16"/>
    </location>
    <ligand>
        <name>ATP</name>
        <dbReference type="ChEBI" id="CHEBI:30616"/>
    </ligand>
</feature>
<feature type="binding site" evidence="11">
    <location>
        <position position="134"/>
    </location>
    <ligand>
        <name>substrate</name>
    </ligand>
</feature>
<keyword evidence="7 11" id="KW-0418">Kinase</keyword>
<keyword evidence="11" id="KW-0460">Magnesium</keyword>
<feature type="binding site" evidence="11">
    <location>
        <position position="116"/>
    </location>
    <ligand>
        <name>ATP</name>
        <dbReference type="ChEBI" id="CHEBI:30616"/>
    </ligand>
</feature>
<dbReference type="GO" id="GO:0005524">
    <property type="term" value="F:ATP binding"/>
    <property type="evidence" value="ECO:0007669"/>
    <property type="project" value="UniProtKB-UniRule"/>
</dbReference>
<dbReference type="RefSeq" id="WP_185525289.1">
    <property type="nucleotide sequence ID" value="NZ_JAARWN010000001.1"/>
</dbReference>
<name>A0A7X1CNM5_9LIST</name>
<dbReference type="CDD" id="cd00464">
    <property type="entry name" value="SK"/>
    <property type="match status" value="1"/>
</dbReference>
<keyword evidence="11" id="KW-0479">Metal-binding</keyword>
<dbReference type="UniPathway" id="UPA00053">
    <property type="reaction ID" value="UER00088"/>
</dbReference>
<comment type="caution">
    <text evidence="12">The sequence shown here is derived from an EMBL/GenBank/DDBJ whole genome shotgun (WGS) entry which is preliminary data.</text>
</comment>
<dbReference type="GO" id="GO:0000287">
    <property type="term" value="F:magnesium ion binding"/>
    <property type="evidence" value="ECO:0007669"/>
    <property type="project" value="UniProtKB-UniRule"/>
</dbReference>
<keyword evidence="6 11" id="KW-0547">Nucleotide-binding</keyword>
<evidence type="ECO:0000256" key="6">
    <source>
        <dbReference type="ARBA" id="ARBA00022741"/>
    </source>
</evidence>
<protein>
    <recommendedName>
        <fullName evidence="3 11">Shikimate kinase</fullName>
        <shortName evidence="11">SK</shortName>
        <ecNumber evidence="3 11">2.7.1.71</ecNumber>
    </recommendedName>
</protein>
<dbReference type="HAMAP" id="MF_00109">
    <property type="entry name" value="Shikimate_kinase"/>
    <property type="match status" value="1"/>
</dbReference>
<evidence type="ECO:0000256" key="3">
    <source>
        <dbReference type="ARBA" id="ARBA00012154"/>
    </source>
</evidence>
<evidence type="ECO:0000256" key="7">
    <source>
        <dbReference type="ARBA" id="ARBA00022777"/>
    </source>
</evidence>
<reference evidence="12 13" key="1">
    <citation type="submission" date="2020-03" db="EMBL/GenBank/DDBJ databases">
        <title>Soil Listeria distribution.</title>
        <authorList>
            <person name="Liao J."/>
            <person name="Wiedmann M."/>
        </authorList>
    </citation>
    <scope>NUCLEOTIDE SEQUENCE [LARGE SCALE GENOMIC DNA]</scope>
    <source>
        <strain evidence="12 13">FSL L7-0741</strain>
    </source>
</reference>
<dbReference type="PROSITE" id="PS01128">
    <property type="entry name" value="SHIKIMATE_KINASE"/>
    <property type="match status" value="1"/>
</dbReference>
<feature type="binding site" evidence="11">
    <location>
        <position position="33"/>
    </location>
    <ligand>
        <name>substrate</name>
    </ligand>
</feature>
<dbReference type="InterPro" id="IPR023000">
    <property type="entry name" value="Shikimate_kinase_CS"/>
</dbReference>
<evidence type="ECO:0000256" key="11">
    <source>
        <dbReference type="HAMAP-Rule" id="MF_00109"/>
    </source>
</evidence>
<comment type="similarity">
    <text evidence="2 11">Belongs to the shikimate kinase family.</text>
</comment>
<feature type="binding site" evidence="11">
    <location>
        <position position="78"/>
    </location>
    <ligand>
        <name>substrate</name>
    </ligand>
</feature>
<dbReference type="SUPFAM" id="SSF52540">
    <property type="entry name" value="P-loop containing nucleoside triphosphate hydrolases"/>
    <property type="match status" value="1"/>
</dbReference>
<dbReference type="GO" id="GO:0008652">
    <property type="term" value="P:amino acid biosynthetic process"/>
    <property type="evidence" value="ECO:0007669"/>
    <property type="project" value="UniProtKB-KW"/>
</dbReference>
<dbReference type="PRINTS" id="PR01100">
    <property type="entry name" value="SHIKIMTKNASE"/>
</dbReference>
<evidence type="ECO:0000256" key="2">
    <source>
        <dbReference type="ARBA" id="ARBA00006997"/>
    </source>
</evidence>
<sequence length="171" mass="19225">MNQVVLTGFMGAGKSTVGRILAENLALPLIDIDEEIQSKFQSSVTEIFARLGESVFRKEENDMLVQVLQQEAVISTGGGIILSPQNRAQLQSADFVVYLKTSPDIFLKRLEGDTTRPLIQEKSPEEIKTLFDSRTQLYEATSHLVIETDLLTPQEIAKKIKKEFQIRKEKS</sequence>
<feature type="binding site" evidence="11">
    <location>
        <position position="57"/>
    </location>
    <ligand>
        <name>substrate</name>
    </ligand>
</feature>
<dbReference type="PANTHER" id="PTHR21087">
    <property type="entry name" value="SHIKIMATE KINASE"/>
    <property type="match status" value="1"/>
</dbReference>
<dbReference type="InterPro" id="IPR027417">
    <property type="entry name" value="P-loop_NTPase"/>
</dbReference>
<dbReference type="Proteomes" id="UP000535908">
    <property type="component" value="Unassembled WGS sequence"/>
</dbReference>
<keyword evidence="9 11" id="KW-0057">Aromatic amino acid biosynthesis</keyword>
<dbReference type="GO" id="GO:0009073">
    <property type="term" value="P:aromatic amino acid family biosynthetic process"/>
    <property type="evidence" value="ECO:0007669"/>
    <property type="project" value="UniProtKB-KW"/>
</dbReference>
<dbReference type="GO" id="GO:0009423">
    <property type="term" value="P:chorismate biosynthetic process"/>
    <property type="evidence" value="ECO:0007669"/>
    <property type="project" value="UniProtKB-UniRule"/>
</dbReference>
<evidence type="ECO:0000313" key="13">
    <source>
        <dbReference type="Proteomes" id="UP000535908"/>
    </source>
</evidence>
<evidence type="ECO:0000256" key="9">
    <source>
        <dbReference type="ARBA" id="ARBA00023141"/>
    </source>
</evidence>
<gene>
    <name evidence="11" type="primary">aroK</name>
    <name evidence="12" type="ORF">HCA69_01625</name>
</gene>
<dbReference type="EMBL" id="JAARWN010000001">
    <property type="protein sequence ID" value="MBC1935047.1"/>
    <property type="molecule type" value="Genomic_DNA"/>
</dbReference>
<accession>A0A7X1CNM5</accession>
<comment type="subunit">
    <text evidence="11">Monomer.</text>
</comment>
<comment type="cofactor">
    <cofactor evidence="11">
        <name>Mg(2+)</name>
        <dbReference type="ChEBI" id="CHEBI:18420"/>
    </cofactor>
    <text evidence="11">Binds 1 Mg(2+) ion per subunit.</text>
</comment>
<keyword evidence="5 11" id="KW-0808">Transferase</keyword>
<comment type="subcellular location">
    <subcellularLocation>
        <location evidence="11">Cytoplasm</location>
    </subcellularLocation>
</comment>
<organism evidence="12 13">
    <name type="scientific">Listeria grandensis</name>
    <dbReference type="NCBI Taxonomy" id="1494963"/>
    <lineage>
        <taxon>Bacteria</taxon>
        <taxon>Bacillati</taxon>
        <taxon>Bacillota</taxon>
        <taxon>Bacilli</taxon>
        <taxon>Bacillales</taxon>
        <taxon>Listeriaceae</taxon>
        <taxon>Listeria</taxon>
    </lineage>
</organism>
<evidence type="ECO:0000256" key="4">
    <source>
        <dbReference type="ARBA" id="ARBA00022605"/>
    </source>
</evidence>
<dbReference type="AlphaFoldDB" id="A0A7X1CNM5"/>
<evidence type="ECO:0000256" key="5">
    <source>
        <dbReference type="ARBA" id="ARBA00022679"/>
    </source>
</evidence>
<dbReference type="PANTHER" id="PTHR21087:SF16">
    <property type="entry name" value="SHIKIMATE KINASE 1, CHLOROPLASTIC"/>
    <property type="match status" value="1"/>
</dbReference>
<comment type="caution">
    <text evidence="11">Lacks conserved residue(s) required for the propagation of feature annotation.</text>
</comment>
<evidence type="ECO:0000256" key="8">
    <source>
        <dbReference type="ARBA" id="ARBA00022840"/>
    </source>
</evidence>
<dbReference type="Gene3D" id="3.40.50.300">
    <property type="entry name" value="P-loop containing nucleotide triphosphate hydrolases"/>
    <property type="match status" value="1"/>
</dbReference>
<feature type="binding site" evidence="11">
    <location>
        <position position="15"/>
    </location>
    <ligand>
        <name>Mg(2+)</name>
        <dbReference type="ChEBI" id="CHEBI:18420"/>
    </ligand>
</feature>
<proteinExistence type="inferred from homology"/>
<dbReference type="GO" id="GO:0004765">
    <property type="term" value="F:shikimate kinase activity"/>
    <property type="evidence" value="ECO:0007669"/>
    <property type="project" value="UniProtKB-UniRule"/>
</dbReference>
<evidence type="ECO:0000256" key="10">
    <source>
        <dbReference type="ARBA" id="ARBA00048567"/>
    </source>
</evidence>